<keyword evidence="2" id="KW-0479">Metal-binding</keyword>
<evidence type="ECO:0000256" key="2">
    <source>
        <dbReference type="ARBA" id="ARBA00022723"/>
    </source>
</evidence>
<evidence type="ECO:0000313" key="8">
    <source>
        <dbReference type="Proteomes" id="UP000587760"/>
    </source>
</evidence>
<proteinExistence type="predicted"/>
<dbReference type="Pfam" id="PF02906">
    <property type="entry name" value="Fe_hyd_lg_C"/>
    <property type="match status" value="2"/>
</dbReference>
<dbReference type="InterPro" id="IPR017900">
    <property type="entry name" value="4Fe4S_Fe_S_CS"/>
</dbReference>
<dbReference type="Pfam" id="PF13237">
    <property type="entry name" value="Fer4_10"/>
    <property type="match status" value="1"/>
</dbReference>
<protein>
    <submittedName>
        <fullName evidence="7">Iron only hydrogenase large subunit-like protein</fullName>
    </submittedName>
</protein>
<dbReference type="InterPro" id="IPR009016">
    <property type="entry name" value="Fe_hydrogenase"/>
</dbReference>
<dbReference type="InterPro" id="IPR004108">
    <property type="entry name" value="Fe_hydrogenase_lsu_C"/>
</dbReference>
<feature type="domain" description="4Fe-4S ferredoxin-type" evidence="5">
    <location>
        <begin position="34"/>
        <end position="63"/>
    </location>
</feature>
<dbReference type="Gene3D" id="3.30.70.20">
    <property type="match status" value="1"/>
</dbReference>
<dbReference type="Gene3D" id="3.40.950.10">
    <property type="entry name" value="Fe-only Hydrogenase (Larger Subunit), Chain L, domain 3"/>
    <property type="match status" value="1"/>
</dbReference>
<keyword evidence="3" id="KW-0408">Iron</keyword>
<feature type="domain" description="4Fe-4S" evidence="6">
    <location>
        <begin position="355"/>
        <end position="414"/>
    </location>
</feature>
<reference evidence="7 8" key="1">
    <citation type="submission" date="2020-08" db="EMBL/GenBank/DDBJ databases">
        <title>Genomic Encyclopedia of Type Strains, Phase IV (KMG-IV): sequencing the most valuable type-strain genomes for metagenomic binning, comparative biology and taxonomic classification.</title>
        <authorList>
            <person name="Goeker M."/>
        </authorList>
    </citation>
    <scope>NUCLEOTIDE SEQUENCE [LARGE SCALE GENOMIC DNA]</scope>
    <source>
        <strain evidence="7 8">DSM 2461</strain>
    </source>
</reference>
<dbReference type="GO" id="GO:0046872">
    <property type="term" value="F:metal ion binding"/>
    <property type="evidence" value="ECO:0007669"/>
    <property type="project" value="UniProtKB-KW"/>
</dbReference>
<dbReference type="Pfam" id="PF04060">
    <property type="entry name" value="FeS"/>
    <property type="match status" value="1"/>
</dbReference>
<dbReference type="EMBL" id="JACHGJ010000012">
    <property type="protein sequence ID" value="MBB6482443.1"/>
    <property type="molecule type" value="Genomic_DNA"/>
</dbReference>
<keyword evidence="8" id="KW-1185">Reference proteome</keyword>
<dbReference type="PROSITE" id="PS00198">
    <property type="entry name" value="4FE4S_FER_1"/>
    <property type="match status" value="1"/>
</dbReference>
<feature type="domain" description="4Fe-4S ferredoxin-type" evidence="5">
    <location>
        <begin position="4"/>
        <end position="33"/>
    </location>
</feature>
<keyword evidence="1" id="KW-0004">4Fe-4S</keyword>
<evidence type="ECO:0000256" key="1">
    <source>
        <dbReference type="ARBA" id="ARBA00022485"/>
    </source>
</evidence>
<organism evidence="7 8">
    <name type="scientific">Spirochaeta isovalerica</name>
    <dbReference type="NCBI Taxonomy" id="150"/>
    <lineage>
        <taxon>Bacteria</taxon>
        <taxon>Pseudomonadati</taxon>
        <taxon>Spirochaetota</taxon>
        <taxon>Spirochaetia</taxon>
        <taxon>Spirochaetales</taxon>
        <taxon>Spirochaetaceae</taxon>
        <taxon>Spirochaeta</taxon>
    </lineage>
</organism>
<gene>
    <name evidence="7" type="ORF">HNR50_004142</name>
</gene>
<dbReference type="InterPro" id="IPR017896">
    <property type="entry name" value="4Fe4S_Fe-S-bd"/>
</dbReference>
<evidence type="ECO:0000313" key="7">
    <source>
        <dbReference type="EMBL" id="MBB6482443.1"/>
    </source>
</evidence>
<accession>A0A841REM4</accession>
<sequence>MYKQSVQLIVDKCIGCTNCIKRCPTEAIRVQNGKAQIISDRCLDCGECIRVCQSNAKIAISDPLSVIDDYDYKIAIPAPSLYGIADSHISTDRILTGLKYLGFDDVFEVASAAEIITKRTNEFLSRNEGRGPFISSSCPAVVRLVQVRFPSLIDHIIPFISPMELAAQIARNRAGSDKGKVGVFFISPCAAKYSEIRDPHRKEKSAVDAVIGIKDIQVSLQRLIASDMETEKLAMASGAGIGWGRIDGEARALATEGVISVDGISNVIALLEELENGKIDQFRFIELMACPGGCVGGPMTLVNPYVAKSIILERWDRKEGVVCEECGPMKDIRWTEELTSCNFMKLDDDYEKAMMMLQRLELIEKNLPGIDCGSCGAPTCHAFAEDIVRGRNEITSCIFVLRKKIRQLTDEMIKLEDALPYRLDKNE</sequence>
<evidence type="ECO:0000256" key="4">
    <source>
        <dbReference type="ARBA" id="ARBA00023014"/>
    </source>
</evidence>
<dbReference type="Proteomes" id="UP000587760">
    <property type="component" value="Unassembled WGS sequence"/>
</dbReference>
<dbReference type="AlphaFoldDB" id="A0A841REM4"/>
<evidence type="ECO:0000256" key="3">
    <source>
        <dbReference type="ARBA" id="ARBA00023004"/>
    </source>
</evidence>
<name>A0A841REM4_9SPIO</name>
<dbReference type="RefSeq" id="WP_184748681.1">
    <property type="nucleotide sequence ID" value="NZ_JACHGJ010000012.1"/>
</dbReference>
<dbReference type="GO" id="GO:0051539">
    <property type="term" value="F:4 iron, 4 sulfur cluster binding"/>
    <property type="evidence" value="ECO:0007669"/>
    <property type="project" value="UniProtKB-KW"/>
</dbReference>
<evidence type="ECO:0000259" key="6">
    <source>
        <dbReference type="PROSITE" id="PS51656"/>
    </source>
</evidence>
<dbReference type="PROSITE" id="PS51656">
    <property type="entry name" value="4FE4S"/>
    <property type="match status" value="1"/>
</dbReference>
<dbReference type="PROSITE" id="PS51379">
    <property type="entry name" value="4FE4S_FER_2"/>
    <property type="match status" value="2"/>
</dbReference>
<evidence type="ECO:0000259" key="5">
    <source>
        <dbReference type="PROSITE" id="PS51379"/>
    </source>
</evidence>
<keyword evidence="4" id="KW-0411">Iron-sulfur</keyword>
<comment type="caution">
    <text evidence="7">The sequence shown here is derived from an EMBL/GenBank/DDBJ whole genome shotgun (WGS) entry which is preliminary data.</text>
</comment>
<dbReference type="PANTHER" id="PTHR11615">
    <property type="entry name" value="NITRATE, FORMATE, IRON DEHYDROGENASE"/>
    <property type="match status" value="1"/>
</dbReference>
<dbReference type="SUPFAM" id="SSF54862">
    <property type="entry name" value="4Fe-4S ferredoxins"/>
    <property type="match status" value="1"/>
</dbReference>
<dbReference type="InterPro" id="IPR050340">
    <property type="entry name" value="Cytosolic_Fe-S_CAF"/>
</dbReference>
<dbReference type="Gene3D" id="1.10.15.40">
    <property type="entry name" value="Electron transport complex subunit B, putative Fe-S cluster"/>
    <property type="match status" value="1"/>
</dbReference>
<dbReference type="InterPro" id="IPR007202">
    <property type="entry name" value="4Fe-4S_dom"/>
</dbReference>
<dbReference type="SUPFAM" id="SSF53920">
    <property type="entry name" value="Fe-only hydrogenase"/>
    <property type="match status" value="1"/>
</dbReference>